<dbReference type="InterPro" id="IPR046960">
    <property type="entry name" value="PPR_At4g14850-like_plant"/>
</dbReference>
<dbReference type="EMBL" id="GL377589">
    <property type="protein sequence ID" value="EFJ24471.1"/>
    <property type="molecule type" value="Genomic_DNA"/>
</dbReference>
<dbReference type="Gramene" id="EFJ24471">
    <property type="protein sequence ID" value="EFJ24471"/>
    <property type="gene ID" value="SELMODRAFT_101474"/>
</dbReference>
<dbReference type="eggNOG" id="KOG4197">
    <property type="taxonomic scope" value="Eukaryota"/>
</dbReference>
<gene>
    <name evidence="3" type="ORF">SELMODRAFT_101474</name>
</gene>
<dbReference type="PANTHER" id="PTHR47926:SF533">
    <property type="entry name" value="DYW DOMAIN-CONTAINING PROTEIN"/>
    <property type="match status" value="1"/>
</dbReference>
<dbReference type="GO" id="GO:0003723">
    <property type="term" value="F:RNA binding"/>
    <property type="evidence" value="ECO:0007669"/>
    <property type="project" value="InterPro"/>
</dbReference>
<feature type="repeat" description="PPR" evidence="2">
    <location>
        <begin position="76"/>
        <end position="106"/>
    </location>
</feature>
<dbReference type="InParanoid" id="D8RT97"/>
<dbReference type="AlphaFoldDB" id="D8RT97"/>
<dbReference type="Gene3D" id="1.25.40.10">
    <property type="entry name" value="Tetratricopeptide repeat domain"/>
    <property type="match status" value="2"/>
</dbReference>
<dbReference type="InterPro" id="IPR002885">
    <property type="entry name" value="PPR_rpt"/>
</dbReference>
<protein>
    <recommendedName>
        <fullName evidence="5">Pentacotripeptide-repeat region of PRORP domain-containing protein</fullName>
    </recommendedName>
</protein>
<dbReference type="KEGG" id="smo:SELMODRAFT_101474"/>
<keyword evidence="1" id="KW-0677">Repeat</keyword>
<sequence length="364" mass="39830">MLAKRERREVYNQCIQRLQECANARALGDGKRAHELIQQSGWIHDRLLGNLLIRMYGICGCLTDAIAAFDAIRERNVYSWNLIVAANAQNGQLHHAAALFDRMPQRDLFAWNAMIGIFCQASHLEEAKSRFRSMDLEGVRADARSFVAAVEASAITADSSRLETIHALAVECGLDSHTIVGTSIVDALCKRGSLAHAWIAFAKISSRPRIPWSAMVGGLARNGYSRESVALFREMLAYGAAPDAVTFVSVLAACSHGGMLRDGVGYFVAMPLDFGVSPTVDHYRCVVDLLGRAGLLGEAEEFLEEAMPVLGREDSVAWTSLLGSCWSHGEVERGKRLGELAVGFNWEEQSSSPFVLLSHLSCSD</sequence>
<dbReference type="PANTHER" id="PTHR47926">
    <property type="entry name" value="PENTATRICOPEPTIDE REPEAT-CONTAINING PROTEIN"/>
    <property type="match status" value="1"/>
</dbReference>
<evidence type="ECO:0000313" key="3">
    <source>
        <dbReference type="EMBL" id="EFJ24471.1"/>
    </source>
</evidence>
<evidence type="ECO:0000313" key="4">
    <source>
        <dbReference type="Proteomes" id="UP000001514"/>
    </source>
</evidence>
<dbReference type="NCBIfam" id="TIGR00756">
    <property type="entry name" value="PPR"/>
    <property type="match status" value="2"/>
</dbReference>
<dbReference type="InterPro" id="IPR011990">
    <property type="entry name" value="TPR-like_helical_dom_sf"/>
</dbReference>
<feature type="repeat" description="PPR" evidence="2">
    <location>
        <begin position="208"/>
        <end position="242"/>
    </location>
</feature>
<reference evidence="3 4" key="1">
    <citation type="journal article" date="2011" name="Science">
        <title>The Selaginella genome identifies genetic changes associated with the evolution of vascular plants.</title>
        <authorList>
            <person name="Banks J.A."/>
            <person name="Nishiyama T."/>
            <person name="Hasebe M."/>
            <person name="Bowman J.L."/>
            <person name="Gribskov M."/>
            <person name="dePamphilis C."/>
            <person name="Albert V.A."/>
            <person name="Aono N."/>
            <person name="Aoyama T."/>
            <person name="Ambrose B.A."/>
            <person name="Ashton N.W."/>
            <person name="Axtell M.J."/>
            <person name="Barker E."/>
            <person name="Barker M.S."/>
            <person name="Bennetzen J.L."/>
            <person name="Bonawitz N.D."/>
            <person name="Chapple C."/>
            <person name="Cheng C."/>
            <person name="Correa L.G."/>
            <person name="Dacre M."/>
            <person name="DeBarry J."/>
            <person name="Dreyer I."/>
            <person name="Elias M."/>
            <person name="Engstrom E.M."/>
            <person name="Estelle M."/>
            <person name="Feng L."/>
            <person name="Finet C."/>
            <person name="Floyd S.K."/>
            <person name="Frommer W.B."/>
            <person name="Fujita T."/>
            <person name="Gramzow L."/>
            <person name="Gutensohn M."/>
            <person name="Harholt J."/>
            <person name="Hattori M."/>
            <person name="Heyl A."/>
            <person name="Hirai T."/>
            <person name="Hiwatashi Y."/>
            <person name="Ishikawa M."/>
            <person name="Iwata M."/>
            <person name="Karol K.G."/>
            <person name="Koehler B."/>
            <person name="Kolukisaoglu U."/>
            <person name="Kubo M."/>
            <person name="Kurata T."/>
            <person name="Lalonde S."/>
            <person name="Li K."/>
            <person name="Li Y."/>
            <person name="Litt A."/>
            <person name="Lyons E."/>
            <person name="Manning G."/>
            <person name="Maruyama T."/>
            <person name="Michael T.P."/>
            <person name="Mikami K."/>
            <person name="Miyazaki S."/>
            <person name="Morinaga S."/>
            <person name="Murata T."/>
            <person name="Mueller-Roeber B."/>
            <person name="Nelson D.R."/>
            <person name="Obara M."/>
            <person name="Oguri Y."/>
            <person name="Olmstead R.G."/>
            <person name="Onodera N."/>
            <person name="Petersen B.L."/>
            <person name="Pils B."/>
            <person name="Prigge M."/>
            <person name="Rensing S.A."/>
            <person name="Riano-Pachon D.M."/>
            <person name="Roberts A.W."/>
            <person name="Sato Y."/>
            <person name="Scheller H.V."/>
            <person name="Schulz B."/>
            <person name="Schulz C."/>
            <person name="Shakirov E.V."/>
            <person name="Shibagaki N."/>
            <person name="Shinohara N."/>
            <person name="Shippen D.E."/>
            <person name="Soerensen I."/>
            <person name="Sotooka R."/>
            <person name="Sugimoto N."/>
            <person name="Sugita M."/>
            <person name="Sumikawa N."/>
            <person name="Tanurdzic M."/>
            <person name="Theissen G."/>
            <person name="Ulvskov P."/>
            <person name="Wakazuki S."/>
            <person name="Weng J.K."/>
            <person name="Willats W.W."/>
            <person name="Wipf D."/>
            <person name="Wolf P.G."/>
            <person name="Yang L."/>
            <person name="Zimmer A.D."/>
            <person name="Zhu Q."/>
            <person name="Mitros T."/>
            <person name="Hellsten U."/>
            <person name="Loque D."/>
            <person name="Otillar R."/>
            <person name="Salamov A."/>
            <person name="Schmutz J."/>
            <person name="Shapiro H."/>
            <person name="Lindquist E."/>
            <person name="Lucas S."/>
            <person name="Rokhsar D."/>
            <person name="Grigoriev I.V."/>
        </authorList>
    </citation>
    <scope>NUCLEOTIDE SEQUENCE [LARGE SCALE GENOMIC DNA]</scope>
</reference>
<feature type="repeat" description="PPR" evidence="2">
    <location>
        <begin position="107"/>
        <end position="141"/>
    </location>
</feature>
<dbReference type="HOGENOM" id="CLU_002706_0_2_1"/>
<dbReference type="Pfam" id="PF01535">
    <property type="entry name" value="PPR"/>
    <property type="match status" value="5"/>
</dbReference>
<evidence type="ECO:0008006" key="5">
    <source>
        <dbReference type="Google" id="ProtNLM"/>
    </source>
</evidence>
<dbReference type="PROSITE" id="PS51375">
    <property type="entry name" value="PPR"/>
    <property type="match status" value="3"/>
</dbReference>
<evidence type="ECO:0000256" key="1">
    <source>
        <dbReference type="ARBA" id="ARBA00022737"/>
    </source>
</evidence>
<evidence type="ECO:0000256" key="2">
    <source>
        <dbReference type="PROSITE-ProRule" id="PRU00708"/>
    </source>
</evidence>
<keyword evidence="4" id="KW-1185">Reference proteome</keyword>
<accession>D8RT97</accession>
<dbReference type="GO" id="GO:0009451">
    <property type="term" value="P:RNA modification"/>
    <property type="evidence" value="ECO:0007669"/>
    <property type="project" value="InterPro"/>
</dbReference>
<proteinExistence type="predicted"/>
<dbReference type="Proteomes" id="UP000001514">
    <property type="component" value="Unassembled WGS sequence"/>
</dbReference>
<name>D8RT97_SELML</name>
<organism evidence="4">
    <name type="scientific">Selaginella moellendorffii</name>
    <name type="common">Spikemoss</name>
    <dbReference type="NCBI Taxonomy" id="88036"/>
    <lineage>
        <taxon>Eukaryota</taxon>
        <taxon>Viridiplantae</taxon>
        <taxon>Streptophyta</taxon>
        <taxon>Embryophyta</taxon>
        <taxon>Tracheophyta</taxon>
        <taxon>Lycopodiopsida</taxon>
        <taxon>Selaginellales</taxon>
        <taxon>Selaginellaceae</taxon>
        <taxon>Selaginella</taxon>
    </lineage>
</organism>
<dbReference type="FunFam" id="1.25.40.10:FF:000242">
    <property type="entry name" value="Pentatricopeptide repeat-containing protein"/>
    <property type="match status" value="1"/>
</dbReference>